<accession>A0A376VHR8</accession>
<dbReference type="EMBL" id="UGCU01000001">
    <property type="protein sequence ID" value="STJ11316.1"/>
    <property type="molecule type" value="Genomic_DNA"/>
</dbReference>
<evidence type="ECO:0000313" key="1">
    <source>
        <dbReference type="EMBL" id="STJ11316.1"/>
    </source>
</evidence>
<name>A0A376VHR8_ECOLX</name>
<gene>
    <name evidence="1" type="primary">ybl78_1</name>
    <name evidence="1" type="ORF">NCTC9077_03025</name>
</gene>
<reference evidence="1 2" key="1">
    <citation type="submission" date="2018-06" db="EMBL/GenBank/DDBJ databases">
        <authorList>
            <consortium name="Pathogen Informatics"/>
            <person name="Doyle S."/>
        </authorList>
    </citation>
    <scope>NUCLEOTIDE SEQUENCE [LARGE SCALE GENOMIC DNA]</scope>
    <source>
        <strain evidence="1 2">NCTC9077</strain>
    </source>
</reference>
<dbReference type="AlphaFoldDB" id="A0A376VHR8"/>
<protein>
    <submittedName>
        <fullName evidence="1">Ybl78</fullName>
    </submittedName>
</protein>
<sequence length="69" mass="7992">MSLLFAERPLVINTQLAMKIGLNEAIVLQQLHYWLRDTNSGMECDGVRWILQHKRNNGWNSSHSGQSQR</sequence>
<evidence type="ECO:0000313" key="2">
    <source>
        <dbReference type="Proteomes" id="UP000254495"/>
    </source>
</evidence>
<proteinExistence type="predicted"/>
<organism evidence="1 2">
    <name type="scientific">Escherichia coli</name>
    <dbReference type="NCBI Taxonomy" id="562"/>
    <lineage>
        <taxon>Bacteria</taxon>
        <taxon>Pseudomonadati</taxon>
        <taxon>Pseudomonadota</taxon>
        <taxon>Gammaproteobacteria</taxon>
        <taxon>Enterobacterales</taxon>
        <taxon>Enterobacteriaceae</taxon>
        <taxon>Escherichia</taxon>
    </lineage>
</organism>
<dbReference type="Proteomes" id="UP000254495">
    <property type="component" value="Unassembled WGS sequence"/>
</dbReference>